<proteinExistence type="predicted"/>
<organism evidence="8">
    <name type="scientific">freshwater metagenome</name>
    <dbReference type="NCBI Taxonomy" id="449393"/>
    <lineage>
        <taxon>unclassified sequences</taxon>
        <taxon>metagenomes</taxon>
        <taxon>ecological metagenomes</taxon>
    </lineage>
</organism>
<dbReference type="PIRSF" id="PIRSF000521">
    <property type="entry name" value="Transaminase_4ab_Lys_Orn"/>
    <property type="match status" value="1"/>
</dbReference>
<dbReference type="InterPro" id="IPR015424">
    <property type="entry name" value="PyrdxlP-dep_Trfase"/>
</dbReference>
<evidence type="ECO:0000256" key="5">
    <source>
        <dbReference type="ARBA" id="ARBA00022679"/>
    </source>
</evidence>
<keyword evidence="6" id="KW-0663">Pyridoxal phosphate</keyword>
<dbReference type="FunFam" id="3.40.640.10:FF:000004">
    <property type="entry name" value="Acetylornithine aminotransferase"/>
    <property type="match status" value="1"/>
</dbReference>
<dbReference type="InterPro" id="IPR004636">
    <property type="entry name" value="AcOrn/SuccOrn_fam"/>
</dbReference>
<gene>
    <name evidence="8" type="ORF">UFOPK2292_00802</name>
</gene>
<keyword evidence="4" id="KW-0028">Amino-acid biosynthesis</keyword>
<dbReference type="CDD" id="cd00610">
    <property type="entry name" value="OAT_like"/>
    <property type="match status" value="1"/>
</dbReference>
<comment type="subcellular location">
    <subcellularLocation>
        <location evidence="2">Mitochondrion</location>
    </subcellularLocation>
</comment>
<dbReference type="GO" id="GO:0030170">
    <property type="term" value="F:pyridoxal phosphate binding"/>
    <property type="evidence" value="ECO:0007669"/>
    <property type="project" value="InterPro"/>
</dbReference>
<comment type="cofactor">
    <cofactor evidence="1">
        <name>pyridoxal 5'-phosphate</name>
        <dbReference type="ChEBI" id="CHEBI:597326"/>
    </cofactor>
</comment>
<dbReference type="InterPro" id="IPR005814">
    <property type="entry name" value="Aminotrans_3"/>
</dbReference>
<dbReference type="GO" id="GO:0008483">
    <property type="term" value="F:transaminase activity"/>
    <property type="evidence" value="ECO:0007669"/>
    <property type="project" value="UniProtKB-KW"/>
</dbReference>
<dbReference type="NCBIfam" id="TIGR00707">
    <property type="entry name" value="argD"/>
    <property type="match status" value="1"/>
</dbReference>
<evidence type="ECO:0000256" key="1">
    <source>
        <dbReference type="ARBA" id="ARBA00001933"/>
    </source>
</evidence>
<dbReference type="SUPFAM" id="SSF53383">
    <property type="entry name" value="PLP-dependent transferases"/>
    <property type="match status" value="1"/>
</dbReference>
<dbReference type="EMBL" id="CAEZWU010000110">
    <property type="protein sequence ID" value="CAB4670945.1"/>
    <property type="molecule type" value="Genomic_DNA"/>
</dbReference>
<sequence length="409" mass="43152">MTAKQSHAFATSQTATAILGGRPECPFMPVFGAPQVMFERGQGTQLWDVNGKRYLDFLCGIAVTSLGHSHPVVAAAIAHQANTLMHVSNFFSNPVALQTAIMVDELISRSSGLASGAGQVFFCNSGAEANEAGIKLARKFGGRGKHVVVSALGSFHGRTLAALAATGQPEKHEPFAPMPDGFRHVVFNDIKSLEASLDASVAAVLLETVQGEGGVIPASNEYLQAVRELCTQRGILLMIDEVQTGFARTGEWFGFQHAGIKPDVVMLAKAMGNGMPIGALWARKEIAAVFKPGDHGSTFSGTAIATAAARATIQLMIDMDAPKVAMQRGKELSEKLRAVDGVVEVRGKGLLLAAELKPELDAKKIASQLLDQGLIVNGVTSHALRLAPPLTVSSAEIDEAISIIKQVVQ</sequence>
<dbReference type="AlphaFoldDB" id="A0A6J6MDY5"/>
<evidence type="ECO:0000313" key="8">
    <source>
        <dbReference type="EMBL" id="CAB4670945.1"/>
    </source>
</evidence>
<dbReference type="PROSITE" id="PS00600">
    <property type="entry name" value="AA_TRANSFER_CLASS_3"/>
    <property type="match status" value="1"/>
</dbReference>
<dbReference type="Pfam" id="PF00202">
    <property type="entry name" value="Aminotran_3"/>
    <property type="match status" value="1"/>
</dbReference>
<evidence type="ECO:0000256" key="4">
    <source>
        <dbReference type="ARBA" id="ARBA00022605"/>
    </source>
</evidence>
<dbReference type="NCBIfam" id="NF002325">
    <property type="entry name" value="PRK01278.1"/>
    <property type="match status" value="1"/>
</dbReference>
<dbReference type="Gene3D" id="3.90.1150.10">
    <property type="entry name" value="Aspartate Aminotransferase, domain 1"/>
    <property type="match status" value="1"/>
</dbReference>
<evidence type="ECO:0000256" key="7">
    <source>
        <dbReference type="ARBA" id="ARBA00029440"/>
    </source>
</evidence>
<dbReference type="InterPro" id="IPR050103">
    <property type="entry name" value="Class-III_PLP-dep_AT"/>
</dbReference>
<keyword evidence="5" id="KW-0808">Transferase</keyword>
<dbReference type="PANTHER" id="PTHR11986">
    <property type="entry name" value="AMINOTRANSFERASE CLASS III"/>
    <property type="match status" value="1"/>
</dbReference>
<comment type="pathway">
    <text evidence="7">Amino-acid biosynthesis.</text>
</comment>
<dbReference type="GO" id="GO:0005739">
    <property type="term" value="C:mitochondrion"/>
    <property type="evidence" value="ECO:0007669"/>
    <property type="project" value="UniProtKB-SubCell"/>
</dbReference>
<accession>A0A6J6MDY5</accession>
<dbReference type="PANTHER" id="PTHR11986:SF79">
    <property type="entry name" value="ACETYLORNITHINE AMINOTRANSFERASE, MITOCHONDRIAL"/>
    <property type="match status" value="1"/>
</dbReference>
<dbReference type="Gene3D" id="3.40.640.10">
    <property type="entry name" value="Type I PLP-dependent aspartate aminotransferase-like (Major domain)"/>
    <property type="match status" value="1"/>
</dbReference>
<dbReference type="InterPro" id="IPR015422">
    <property type="entry name" value="PyrdxlP-dep_Trfase_small"/>
</dbReference>
<evidence type="ECO:0000256" key="6">
    <source>
        <dbReference type="ARBA" id="ARBA00022898"/>
    </source>
</evidence>
<reference evidence="8" key="1">
    <citation type="submission" date="2020-05" db="EMBL/GenBank/DDBJ databases">
        <authorList>
            <person name="Chiriac C."/>
            <person name="Salcher M."/>
            <person name="Ghai R."/>
            <person name="Kavagutti S V."/>
        </authorList>
    </citation>
    <scope>NUCLEOTIDE SEQUENCE</scope>
</reference>
<dbReference type="InterPro" id="IPR049704">
    <property type="entry name" value="Aminotrans_3_PPA_site"/>
</dbReference>
<evidence type="ECO:0000256" key="3">
    <source>
        <dbReference type="ARBA" id="ARBA00022576"/>
    </source>
</evidence>
<dbReference type="GO" id="GO:0042802">
    <property type="term" value="F:identical protein binding"/>
    <property type="evidence" value="ECO:0007669"/>
    <property type="project" value="TreeGrafter"/>
</dbReference>
<keyword evidence="3" id="KW-0032">Aminotransferase</keyword>
<name>A0A6J6MDY5_9ZZZZ</name>
<protein>
    <submittedName>
        <fullName evidence="8">Unannotated protein</fullName>
    </submittedName>
</protein>
<dbReference type="InterPro" id="IPR015421">
    <property type="entry name" value="PyrdxlP-dep_Trfase_major"/>
</dbReference>
<dbReference type="GO" id="GO:0006526">
    <property type="term" value="P:L-arginine biosynthetic process"/>
    <property type="evidence" value="ECO:0007669"/>
    <property type="project" value="UniProtKB-ARBA"/>
</dbReference>
<evidence type="ECO:0000256" key="2">
    <source>
        <dbReference type="ARBA" id="ARBA00004173"/>
    </source>
</evidence>